<keyword evidence="10" id="KW-1185">Reference proteome</keyword>
<evidence type="ECO:0000313" key="9">
    <source>
        <dbReference type="EMBL" id="PAV57422.1"/>
    </source>
</evidence>
<gene>
    <name evidence="9" type="ORF">WR25_07618</name>
</gene>
<dbReference type="OrthoDB" id="10061784at2759"/>
<feature type="domain" description="CTCK" evidence="7">
    <location>
        <begin position="421"/>
        <end position="511"/>
    </location>
</feature>
<evidence type="ECO:0000256" key="2">
    <source>
        <dbReference type="ARBA" id="ARBA00022525"/>
    </source>
</evidence>
<dbReference type="InterPro" id="IPR001839">
    <property type="entry name" value="TGF-b_C"/>
</dbReference>
<keyword evidence="4" id="KW-1015">Disulfide bond</keyword>
<evidence type="ECO:0000256" key="5">
    <source>
        <dbReference type="PROSITE-ProRule" id="PRU00039"/>
    </source>
</evidence>
<sequence>MDRYQRISQHEEVSRIERSEIGRCPNTARRNRHNPANWQREDHRLIEGREQLPERRIRRDLLRRKKEMMKEENDGRSCSYSASPADPLSLPFPLPTRPQRLHSNDRSSRQRANTMTFATTNCDSSSSSCRFRFPRQRTSNDTNDDQIVRLPPEAGPVCDDDRIPLPCDNDCERRNLHETKHFRQRWFHSLSTAHIWSAREFSRLLTSTVSALLSQPLAASLFLTILLLSTAYGAPPSLNRLAQHSNENSPALSQQHHSASNEHNHIPDGAQQLTGEQEYLLGEADDGDPPPLPLAELPKPIQSSTALSVPSSSNQLQRRPMSIADGFIRYNVGNNTLDRETARAAFNLLKPSNVRPADPMQTNAHPVALLNAAEEGRRQRLNGDKPKKHRRPGERRKPLLGRKQVLLALADSDAMSLPQKCHGQRFKQRVRVPGCLTKIVVNRYCHGVCQSFFIPQMHPKRLKAAFVSCSACSPSEYDTVNVTLDCPGQNPPQVTKSIMKVKKCSCINSCGSIGHSP</sequence>
<dbReference type="InterPro" id="IPR006207">
    <property type="entry name" value="Cys_knot_C"/>
</dbReference>
<reference evidence="9 10" key="1">
    <citation type="journal article" date="2017" name="Curr. Biol.">
        <title>Genome architecture and evolution of a unichromosomal asexual nematode.</title>
        <authorList>
            <person name="Fradin H."/>
            <person name="Zegar C."/>
            <person name="Gutwein M."/>
            <person name="Lucas J."/>
            <person name="Kovtun M."/>
            <person name="Corcoran D."/>
            <person name="Baugh L.R."/>
            <person name="Kiontke K."/>
            <person name="Gunsalus K."/>
            <person name="Fitch D.H."/>
            <person name="Piano F."/>
        </authorList>
    </citation>
    <scope>NUCLEOTIDE SEQUENCE [LARGE SCALE GENOMIC DNA]</scope>
    <source>
        <strain evidence="9">PF1309</strain>
    </source>
</reference>
<evidence type="ECO:0000259" key="7">
    <source>
        <dbReference type="PROSITE" id="PS01225"/>
    </source>
</evidence>
<evidence type="ECO:0000259" key="8">
    <source>
        <dbReference type="PROSITE" id="PS51362"/>
    </source>
</evidence>
<evidence type="ECO:0000256" key="4">
    <source>
        <dbReference type="ARBA" id="ARBA00023157"/>
    </source>
</evidence>
<dbReference type="GO" id="GO:0009887">
    <property type="term" value="P:animal organ morphogenesis"/>
    <property type="evidence" value="ECO:0007669"/>
    <property type="project" value="TreeGrafter"/>
</dbReference>
<dbReference type="PANTHER" id="PTHR15283:SF4">
    <property type="entry name" value="BURSICON"/>
    <property type="match status" value="1"/>
</dbReference>
<feature type="region of interest" description="Disordered" evidence="6">
    <location>
        <begin position="372"/>
        <end position="399"/>
    </location>
</feature>
<dbReference type="Gene3D" id="2.10.90.10">
    <property type="entry name" value="Cystine-knot cytokines"/>
    <property type="match status" value="1"/>
</dbReference>
<feature type="compositionally biased region" description="Polar residues" evidence="6">
    <location>
        <begin position="240"/>
        <end position="258"/>
    </location>
</feature>
<evidence type="ECO:0000313" key="10">
    <source>
        <dbReference type="Proteomes" id="UP000218231"/>
    </source>
</evidence>
<dbReference type="AlphaFoldDB" id="A0A2A2J7E7"/>
<dbReference type="SMART" id="SM00041">
    <property type="entry name" value="CT"/>
    <property type="match status" value="1"/>
</dbReference>
<feature type="compositionally biased region" description="Basic and acidic residues" evidence="6">
    <location>
        <begin position="374"/>
        <end position="385"/>
    </location>
</feature>
<dbReference type="Pfam" id="PF03045">
    <property type="entry name" value="DAN"/>
    <property type="match status" value="1"/>
</dbReference>
<name>A0A2A2J7E7_9BILA</name>
<keyword evidence="3" id="KW-0732">Signal</keyword>
<dbReference type="InterPro" id="IPR004133">
    <property type="entry name" value="DAN_dom"/>
</dbReference>
<evidence type="ECO:0000256" key="3">
    <source>
        <dbReference type="ARBA" id="ARBA00022729"/>
    </source>
</evidence>
<dbReference type="PROSITE" id="PS51362">
    <property type="entry name" value="TGF_BETA_2"/>
    <property type="match status" value="1"/>
</dbReference>
<dbReference type="EMBL" id="LIAE01010639">
    <property type="protein sequence ID" value="PAV57422.1"/>
    <property type="molecule type" value="Genomic_DNA"/>
</dbReference>
<dbReference type="STRING" id="2018661.A0A2A2J7E7"/>
<dbReference type="GO" id="GO:0008083">
    <property type="term" value="F:growth factor activity"/>
    <property type="evidence" value="ECO:0007669"/>
    <property type="project" value="InterPro"/>
</dbReference>
<dbReference type="PANTHER" id="PTHR15283">
    <property type="entry name" value="GREMLIN 1"/>
    <property type="match status" value="1"/>
</dbReference>
<dbReference type="PROSITE" id="PS01225">
    <property type="entry name" value="CTCK_2"/>
    <property type="match status" value="1"/>
</dbReference>
<dbReference type="GO" id="GO:0038098">
    <property type="term" value="P:sequestering of BMP from receptor via BMP binding"/>
    <property type="evidence" value="ECO:0007669"/>
    <property type="project" value="TreeGrafter"/>
</dbReference>
<dbReference type="Proteomes" id="UP000218231">
    <property type="component" value="Unassembled WGS sequence"/>
</dbReference>
<keyword evidence="2" id="KW-0964">Secreted</keyword>
<accession>A0A2A2J7E7</accession>
<evidence type="ECO:0000256" key="6">
    <source>
        <dbReference type="SAM" id="MobiDB-lite"/>
    </source>
</evidence>
<organism evidence="9 10">
    <name type="scientific">Diploscapter pachys</name>
    <dbReference type="NCBI Taxonomy" id="2018661"/>
    <lineage>
        <taxon>Eukaryota</taxon>
        <taxon>Metazoa</taxon>
        <taxon>Ecdysozoa</taxon>
        <taxon>Nematoda</taxon>
        <taxon>Chromadorea</taxon>
        <taxon>Rhabditida</taxon>
        <taxon>Rhabditina</taxon>
        <taxon>Rhabditomorpha</taxon>
        <taxon>Rhabditoidea</taxon>
        <taxon>Rhabditidae</taxon>
        <taxon>Diploscapter</taxon>
    </lineage>
</organism>
<evidence type="ECO:0000256" key="1">
    <source>
        <dbReference type="ARBA" id="ARBA00004613"/>
    </source>
</evidence>
<comment type="caution">
    <text evidence="5">Lacks conserved residue(s) required for the propagation of feature annotation.</text>
</comment>
<dbReference type="GO" id="GO:0005615">
    <property type="term" value="C:extracellular space"/>
    <property type="evidence" value="ECO:0007669"/>
    <property type="project" value="TreeGrafter"/>
</dbReference>
<comment type="subcellular location">
    <subcellularLocation>
        <location evidence="1">Secreted</location>
    </subcellularLocation>
</comment>
<dbReference type="InterPro" id="IPR029034">
    <property type="entry name" value="Cystine-knot_cytokine"/>
</dbReference>
<dbReference type="GO" id="GO:0036122">
    <property type="term" value="F:BMP binding"/>
    <property type="evidence" value="ECO:0007669"/>
    <property type="project" value="TreeGrafter"/>
</dbReference>
<protein>
    <submittedName>
        <fullName evidence="9">Uncharacterized protein</fullName>
    </submittedName>
</protein>
<feature type="region of interest" description="Disordered" evidence="6">
    <location>
        <begin position="66"/>
        <end position="110"/>
    </location>
</feature>
<comment type="caution">
    <text evidence="9">The sequence shown here is derived from an EMBL/GenBank/DDBJ whole genome shotgun (WGS) entry which is preliminary data.</text>
</comment>
<proteinExistence type="predicted"/>
<feature type="compositionally biased region" description="Basic residues" evidence="6">
    <location>
        <begin position="386"/>
        <end position="399"/>
    </location>
</feature>
<feature type="domain" description="TGF-beta family profile" evidence="8">
    <location>
        <begin position="443"/>
        <end position="507"/>
    </location>
</feature>
<feature type="region of interest" description="Disordered" evidence="6">
    <location>
        <begin position="239"/>
        <end position="269"/>
    </location>
</feature>